<feature type="region of interest" description="Disordered" evidence="1">
    <location>
        <begin position="77"/>
        <end position="102"/>
    </location>
</feature>
<dbReference type="GO" id="GO:0044183">
    <property type="term" value="F:protein folding chaperone"/>
    <property type="evidence" value="ECO:0007669"/>
    <property type="project" value="TreeGrafter"/>
</dbReference>
<dbReference type="InterPro" id="IPR036869">
    <property type="entry name" value="J_dom_sf"/>
</dbReference>
<dbReference type="OrthoDB" id="442087at2759"/>
<accession>A0A9P6EMA1</accession>
<dbReference type="PRINTS" id="PR00625">
    <property type="entry name" value="JDOMAIN"/>
</dbReference>
<dbReference type="SUPFAM" id="SSF46565">
    <property type="entry name" value="Chaperone J-domain"/>
    <property type="match status" value="1"/>
</dbReference>
<evidence type="ECO:0000313" key="3">
    <source>
        <dbReference type="EMBL" id="KAF9531735.1"/>
    </source>
</evidence>
<dbReference type="Gene3D" id="1.10.287.110">
    <property type="entry name" value="DnaJ domain"/>
    <property type="match status" value="1"/>
</dbReference>
<dbReference type="Proteomes" id="UP000807306">
    <property type="component" value="Unassembled WGS sequence"/>
</dbReference>
<sequence>MPETTNLYEELGITKEATVDEVRKAYKKKALLTHPDRLPQGATAEDKAASEEKFRRVNNAYEVLSDANKRKTYDTHGVWPPPEEDDLPSHSWSSRTHHGSFPGRGPYRSQTFPEPFFSSQFQNSFQFTDPFALFDEIFQGTPFSSSSRHHNTSTSSRSPFDAFGPFGRMQTDIDEIMDELDRDPFRRGFSSHGFMGPMQPVTRITTTSFGSGSGRGRFVSESYSSSMVNGVQQSVHKRIDVEGNEHITRTYPDGRQVRTINGVEQTSRERITSHGQSHGHSYSHSRQLPEHSGNRYIHHTPAAPPQPIRMPISVSTTSSSSSRSGFMPQSSMEPPPYSKPPSPISPQAFGSGPRDDHSHIHHHHHRFMPHLHRHRSVSSASSGASKYNHAPPPDPIDVPQRKESMRWWPKSRH</sequence>
<feature type="region of interest" description="Disordered" evidence="1">
    <location>
        <begin position="266"/>
        <end position="413"/>
    </location>
</feature>
<feature type="compositionally biased region" description="Basic residues" evidence="1">
    <location>
        <begin position="359"/>
        <end position="376"/>
    </location>
</feature>
<dbReference type="PROSITE" id="PS00636">
    <property type="entry name" value="DNAJ_1"/>
    <property type="match status" value="1"/>
</dbReference>
<feature type="region of interest" description="Disordered" evidence="1">
    <location>
        <begin position="144"/>
        <end position="165"/>
    </location>
</feature>
<dbReference type="GO" id="GO:0051082">
    <property type="term" value="F:unfolded protein binding"/>
    <property type="evidence" value="ECO:0007669"/>
    <property type="project" value="TreeGrafter"/>
</dbReference>
<dbReference type="GO" id="GO:0051087">
    <property type="term" value="F:protein-folding chaperone binding"/>
    <property type="evidence" value="ECO:0007669"/>
    <property type="project" value="TreeGrafter"/>
</dbReference>
<organism evidence="3 4">
    <name type="scientific">Crepidotus variabilis</name>
    <dbReference type="NCBI Taxonomy" id="179855"/>
    <lineage>
        <taxon>Eukaryota</taxon>
        <taxon>Fungi</taxon>
        <taxon>Dikarya</taxon>
        <taxon>Basidiomycota</taxon>
        <taxon>Agaricomycotina</taxon>
        <taxon>Agaricomycetes</taxon>
        <taxon>Agaricomycetidae</taxon>
        <taxon>Agaricales</taxon>
        <taxon>Agaricineae</taxon>
        <taxon>Crepidotaceae</taxon>
        <taxon>Crepidotus</taxon>
    </lineage>
</organism>
<dbReference type="AlphaFoldDB" id="A0A9P6EMA1"/>
<protein>
    <recommendedName>
        <fullName evidence="2">J domain-containing protein</fullName>
    </recommendedName>
</protein>
<dbReference type="CDD" id="cd06257">
    <property type="entry name" value="DnaJ"/>
    <property type="match status" value="1"/>
</dbReference>
<dbReference type="GO" id="GO:0005737">
    <property type="term" value="C:cytoplasm"/>
    <property type="evidence" value="ECO:0007669"/>
    <property type="project" value="TreeGrafter"/>
</dbReference>
<feature type="compositionally biased region" description="Low complexity" evidence="1">
    <location>
        <begin position="313"/>
        <end position="332"/>
    </location>
</feature>
<feature type="domain" description="J" evidence="2">
    <location>
        <begin position="6"/>
        <end position="77"/>
    </location>
</feature>
<evidence type="ECO:0000259" key="2">
    <source>
        <dbReference type="PROSITE" id="PS50076"/>
    </source>
</evidence>
<feature type="compositionally biased region" description="Pro residues" evidence="1">
    <location>
        <begin position="333"/>
        <end position="344"/>
    </location>
</feature>
<dbReference type="PANTHER" id="PTHR43948">
    <property type="entry name" value="DNAJ HOMOLOG SUBFAMILY B"/>
    <property type="match status" value="1"/>
</dbReference>
<comment type="caution">
    <text evidence="3">The sequence shown here is derived from an EMBL/GenBank/DDBJ whole genome shotgun (WGS) entry which is preliminary data.</text>
</comment>
<proteinExistence type="predicted"/>
<dbReference type="PANTHER" id="PTHR43948:SF10">
    <property type="entry name" value="MRJ, ISOFORM E"/>
    <property type="match status" value="1"/>
</dbReference>
<dbReference type="EMBL" id="MU157834">
    <property type="protein sequence ID" value="KAF9531735.1"/>
    <property type="molecule type" value="Genomic_DNA"/>
</dbReference>
<evidence type="ECO:0000313" key="4">
    <source>
        <dbReference type="Proteomes" id="UP000807306"/>
    </source>
</evidence>
<dbReference type="InterPro" id="IPR018253">
    <property type="entry name" value="DnaJ_domain_CS"/>
</dbReference>
<dbReference type="InterPro" id="IPR001623">
    <property type="entry name" value="DnaJ_domain"/>
</dbReference>
<gene>
    <name evidence="3" type="ORF">CPB83DRAFT_848640</name>
</gene>
<dbReference type="PROSITE" id="PS50076">
    <property type="entry name" value="DNAJ_2"/>
    <property type="match status" value="1"/>
</dbReference>
<keyword evidence="4" id="KW-1185">Reference proteome</keyword>
<reference evidence="3" key="1">
    <citation type="submission" date="2020-11" db="EMBL/GenBank/DDBJ databases">
        <authorList>
            <consortium name="DOE Joint Genome Institute"/>
            <person name="Ahrendt S."/>
            <person name="Riley R."/>
            <person name="Andreopoulos W."/>
            <person name="Labutti K."/>
            <person name="Pangilinan J."/>
            <person name="Ruiz-Duenas F.J."/>
            <person name="Barrasa J.M."/>
            <person name="Sanchez-Garcia M."/>
            <person name="Camarero S."/>
            <person name="Miyauchi S."/>
            <person name="Serrano A."/>
            <person name="Linde D."/>
            <person name="Babiker R."/>
            <person name="Drula E."/>
            <person name="Ayuso-Fernandez I."/>
            <person name="Pacheco R."/>
            <person name="Padilla G."/>
            <person name="Ferreira P."/>
            <person name="Barriuso J."/>
            <person name="Kellner H."/>
            <person name="Castanera R."/>
            <person name="Alfaro M."/>
            <person name="Ramirez L."/>
            <person name="Pisabarro A.G."/>
            <person name="Kuo A."/>
            <person name="Tritt A."/>
            <person name="Lipzen A."/>
            <person name="He G."/>
            <person name="Yan M."/>
            <person name="Ng V."/>
            <person name="Cullen D."/>
            <person name="Martin F."/>
            <person name="Rosso M.-N."/>
            <person name="Henrissat B."/>
            <person name="Hibbett D."/>
            <person name="Martinez A.T."/>
            <person name="Grigoriev I.V."/>
        </authorList>
    </citation>
    <scope>NUCLEOTIDE SEQUENCE</scope>
    <source>
        <strain evidence="3">CBS 506.95</strain>
    </source>
</reference>
<dbReference type="GO" id="GO:0005634">
    <property type="term" value="C:nucleus"/>
    <property type="evidence" value="ECO:0007669"/>
    <property type="project" value="TreeGrafter"/>
</dbReference>
<name>A0A9P6EMA1_9AGAR</name>
<evidence type="ECO:0000256" key="1">
    <source>
        <dbReference type="SAM" id="MobiDB-lite"/>
    </source>
</evidence>
<feature type="compositionally biased region" description="Low complexity" evidence="1">
    <location>
        <begin position="273"/>
        <end position="285"/>
    </location>
</feature>
<dbReference type="SMART" id="SM00271">
    <property type="entry name" value="DnaJ"/>
    <property type="match status" value="1"/>
</dbReference>
<dbReference type="Pfam" id="PF00226">
    <property type="entry name" value="DnaJ"/>
    <property type="match status" value="1"/>
</dbReference>